<organism evidence="4 5">
    <name type="scientific">Bradyrhizobium sediminis</name>
    <dbReference type="NCBI Taxonomy" id="2840469"/>
    <lineage>
        <taxon>Bacteria</taxon>
        <taxon>Pseudomonadati</taxon>
        <taxon>Pseudomonadota</taxon>
        <taxon>Alphaproteobacteria</taxon>
        <taxon>Hyphomicrobiales</taxon>
        <taxon>Nitrobacteraceae</taxon>
        <taxon>Bradyrhizobium</taxon>
    </lineage>
</organism>
<evidence type="ECO:0000256" key="2">
    <source>
        <dbReference type="ARBA" id="ARBA00022777"/>
    </source>
</evidence>
<dbReference type="Pfam" id="PF00294">
    <property type="entry name" value="PfkB"/>
    <property type="match status" value="1"/>
</dbReference>
<evidence type="ECO:0000256" key="1">
    <source>
        <dbReference type="ARBA" id="ARBA00022679"/>
    </source>
</evidence>
<evidence type="ECO:0000313" key="5">
    <source>
        <dbReference type="Proteomes" id="UP000680805"/>
    </source>
</evidence>
<dbReference type="PANTHER" id="PTHR10584:SF157">
    <property type="entry name" value="SULFOFRUCTOSE KINASE"/>
    <property type="match status" value="1"/>
</dbReference>
<dbReference type="Gene3D" id="3.40.1190.20">
    <property type="match status" value="1"/>
</dbReference>
<dbReference type="PANTHER" id="PTHR10584">
    <property type="entry name" value="SUGAR KINASE"/>
    <property type="match status" value="1"/>
</dbReference>
<dbReference type="CDD" id="cd01945">
    <property type="entry name" value="ribokinase_group_B"/>
    <property type="match status" value="1"/>
</dbReference>
<dbReference type="InterPro" id="IPR011611">
    <property type="entry name" value="PfkB_dom"/>
</dbReference>
<dbReference type="AlphaFoldDB" id="A0A975NU32"/>
<keyword evidence="2 4" id="KW-0418">Kinase</keyword>
<keyword evidence="1" id="KW-0808">Transferase</keyword>
<dbReference type="Proteomes" id="UP000680805">
    <property type="component" value="Chromosome"/>
</dbReference>
<dbReference type="InterPro" id="IPR029056">
    <property type="entry name" value="Ribokinase-like"/>
</dbReference>
<dbReference type="GO" id="GO:0005829">
    <property type="term" value="C:cytosol"/>
    <property type="evidence" value="ECO:0007669"/>
    <property type="project" value="TreeGrafter"/>
</dbReference>
<reference evidence="4" key="1">
    <citation type="submission" date="2021-06" db="EMBL/GenBank/DDBJ databases">
        <title>Bradyrhizobium sp. S2-11-2 Genome sequencing.</title>
        <authorList>
            <person name="Jin L."/>
        </authorList>
    </citation>
    <scope>NUCLEOTIDE SEQUENCE</scope>
    <source>
        <strain evidence="4">S2-11-2</strain>
    </source>
</reference>
<feature type="domain" description="Carbohydrate kinase PfkB" evidence="3">
    <location>
        <begin position="13"/>
        <end position="299"/>
    </location>
</feature>
<gene>
    <name evidence="4" type="ORF">KMZ68_24415</name>
</gene>
<dbReference type="RefSeq" id="WP_215616456.1">
    <property type="nucleotide sequence ID" value="NZ_CP076135.1"/>
</dbReference>
<dbReference type="PROSITE" id="PS00584">
    <property type="entry name" value="PFKB_KINASES_2"/>
    <property type="match status" value="1"/>
</dbReference>
<evidence type="ECO:0000259" key="3">
    <source>
        <dbReference type="Pfam" id="PF00294"/>
    </source>
</evidence>
<sequence length="321" mass="34415">MNFHAAAPKIPPRILCIGMPVRDLTFRVSGVPARGSKENASHFDEICGGNALNAAIGIVRLGGRATICGPTGDAREASSRFIFEKLAHEGIETRHIVHMPGLVTPISSVMVDPSGERTIVTFRDPELWKVRLPDTETLLEDCAAILTESRCAEFCTDLCAEARRRGIPVIVDVDRAMSLREGLLTASSHLVFSSEPLQETADVTDDGQALRKIAKLTPSFLAGTRGPKGTIWLDEQGRLQETPAFPVHTVDTLGAGDVFHGAFALAITERQELRQALRFASAAAALKCTRFGGAFAAPQRAEVEQLLGQGQAAANPAQDGQ</sequence>
<evidence type="ECO:0000313" key="4">
    <source>
        <dbReference type="EMBL" id="QWG21005.1"/>
    </source>
</evidence>
<proteinExistence type="predicted"/>
<accession>A0A975NU32</accession>
<dbReference type="EMBL" id="CP076135">
    <property type="protein sequence ID" value="QWG21005.1"/>
    <property type="molecule type" value="Genomic_DNA"/>
</dbReference>
<dbReference type="KEGG" id="bsei:KMZ68_24415"/>
<dbReference type="GO" id="GO:0016301">
    <property type="term" value="F:kinase activity"/>
    <property type="evidence" value="ECO:0007669"/>
    <property type="project" value="UniProtKB-KW"/>
</dbReference>
<dbReference type="SUPFAM" id="SSF53613">
    <property type="entry name" value="Ribokinase-like"/>
    <property type="match status" value="1"/>
</dbReference>
<protein>
    <submittedName>
        <fullName evidence="4">Sugar kinase</fullName>
    </submittedName>
</protein>
<dbReference type="InterPro" id="IPR002173">
    <property type="entry name" value="Carboh/pur_kinase_PfkB_CS"/>
</dbReference>
<name>A0A975NU32_9BRAD</name>